<dbReference type="PANTHER" id="PTHR24173">
    <property type="entry name" value="ANKYRIN REPEAT CONTAINING"/>
    <property type="match status" value="1"/>
</dbReference>
<proteinExistence type="predicted"/>
<dbReference type="PROSITE" id="PS50088">
    <property type="entry name" value="ANK_REPEAT"/>
    <property type="match status" value="3"/>
</dbReference>
<evidence type="ECO:0000256" key="2">
    <source>
        <dbReference type="ARBA" id="ARBA00023043"/>
    </source>
</evidence>
<dbReference type="SUPFAM" id="SSF48403">
    <property type="entry name" value="Ankyrin repeat"/>
    <property type="match status" value="1"/>
</dbReference>
<gene>
    <name evidence="4" type="ORF">NOO_LOCUS9685</name>
</gene>
<dbReference type="SMART" id="SM00248">
    <property type="entry name" value="ANK"/>
    <property type="match status" value="3"/>
</dbReference>
<dbReference type="Pfam" id="PF12796">
    <property type="entry name" value="Ank_2"/>
    <property type="match status" value="1"/>
</dbReference>
<dbReference type="InterPro" id="IPR002110">
    <property type="entry name" value="Ankyrin_rpt"/>
</dbReference>
<evidence type="ECO:0000256" key="1">
    <source>
        <dbReference type="ARBA" id="ARBA00022737"/>
    </source>
</evidence>
<evidence type="ECO:0000256" key="3">
    <source>
        <dbReference type="PROSITE-ProRule" id="PRU00023"/>
    </source>
</evidence>
<dbReference type="Proteomes" id="UP000271087">
    <property type="component" value="Unassembled WGS sequence"/>
</dbReference>
<reference evidence="4 5" key="1">
    <citation type="submission" date="2018-08" db="EMBL/GenBank/DDBJ databases">
        <authorList>
            <person name="Laetsch R D."/>
            <person name="Stevens L."/>
            <person name="Kumar S."/>
            <person name="Blaxter L. M."/>
        </authorList>
    </citation>
    <scope>NUCLEOTIDE SEQUENCE [LARGE SCALE GENOMIC DNA]</scope>
</reference>
<feature type="non-terminal residue" evidence="4">
    <location>
        <position position="1"/>
    </location>
</feature>
<evidence type="ECO:0000313" key="4">
    <source>
        <dbReference type="EMBL" id="VDM93286.1"/>
    </source>
</evidence>
<accession>A0A3P7K3E8</accession>
<feature type="repeat" description="ANK" evidence="3">
    <location>
        <begin position="121"/>
        <end position="153"/>
    </location>
</feature>
<name>A0A3P7K3E8_ONCOC</name>
<dbReference type="PANTHER" id="PTHR24173:SF74">
    <property type="entry name" value="ANKYRIN REPEAT DOMAIN-CONTAINING PROTEIN 16"/>
    <property type="match status" value="1"/>
</dbReference>
<feature type="repeat" description="ANK" evidence="3">
    <location>
        <begin position="88"/>
        <end position="120"/>
    </location>
</feature>
<dbReference type="InterPro" id="IPR036770">
    <property type="entry name" value="Ankyrin_rpt-contain_sf"/>
</dbReference>
<dbReference type="AlphaFoldDB" id="A0A3P7K3E8"/>
<dbReference type="EMBL" id="UYRW01004902">
    <property type="protein sequence ID" value="VDM93286.1"/>
    <property type="molecule type" value="Genomic_DNA"/>
</dbReference>
<dbReference type="Pfam" id="PF00023">
    <property type="entry name" value="Ank"/>
    <property type="match status" value="1"/>
</dbReference>
<keyword evidence="1" id="KW-0677">Repeat</keyword>
<dbReference type="PRINTS" id="PR01415">
    <property type="entry name" value="ANKYRIN"/>
</dbReference>
<keyword evidence="5" id="KW-1185">Reference proteome</keyword>
<sequence>HESGDILDTTSSASMSISIVSSPACSRLTPITTKFISVVTDMDQDWDQYCGSTTDGETALHCAAARGHLECVQSLLDAGASADAIDQIGQTALHLALKRSHIDIALLLITKGCKLDIQDKNGDTALHIASRIGLLSAVQTLCNFGALVDVVNQVN</sequence>
<organism evidence="4 5">
    <name type="scientific">Onchocerca ochengi</name>
    <name type="common">Filarial nematode worm</name>
    <dbReference type="NCBI Taxonomy" id="42157"/>
    <lineage>
        <taxon>Eukaryota</taxon>
        <taxon>Metazoa</taxon>
        <taxon>Ecdysozoa</taxon>
        <taxon>Nematoda</taxon>
        <taxon>Chromadorea</taxon>
        <taxon>Rhabditida</taxon>
        <taxon>Spirurina</taxon>
        <taxon>Spiruromorpha</taxon>
        <taxon>Filarioidea</taxon>
        <taxon>Onchocercidae</taxon>
        <taxon>Onchocerca</taxon>
    </lineage>
</organism>
<dbReference type="OrthoDB" id="5846319at2759"/>
<dbReference type="PROSITE" id="PS50297">
    <property type="entry name" value="ANK_REP_REGION"/>
    <property type="match status" value="3"/>
</dbReference>
<evidence type="ECO:0000313" key="5">
    <source>
        <dbReference type="Proteomes" id="UP000271087"/>
    </source>
</evidence>
<dbReference type="Gene3D" id="1.25.40.20">
    <property type="entry name" value="Ankyrin repeat-containing domain"/>
    <property type="match status" value="2"/>
</dbReference>
<feature type="repeat" description="ANK" evidence="3">
    <location>
        <begin position="55"/>
        <end position="87"/>
    </location>
</feature>
<protein>
    <submittedName>
        <fullName evidence="4">Uncharacterized protein</fullName>
    </submittedName>
</protein>
<keyword evidence="2 3" id="KW-0040">ANK repeat</keyword>